<comment type="caution">
    <text evidence="2">The sequence shown here is derived from an EMBL/GenBank/DDBJ whole genome shotgun (WGS) entry which is preliminary data.</text>
</comment>
<keyword evidence="1" id="KW-0472">Membrane</keyword>
<dbReference type="EMBL" id="DSFE01000094">
    <property type="protein sequence ID" value="HEU98097.1"/>
    <property type="molecule type" value="Genomic_DNA"/>
</dbReference>
<feature type="transmembrane region" description="Helical" evidence="1">
    <location>
        <begin position="112"/>
        <end position="129"/>
    </location>
</feature>
<dbReference type="AlphaFoldDB" id="A0A7C2YI02"/>
<keyword evidence="2" id="KW-0418">Kinase</keyword>
<accession>A0A7C2YI02</accession>
<sequence>MLMGIATELLLRDVVVASMLLVYSAFIIFILTKKLYSWFLSKGLEEKRAAYFNRKVVHIMIGGVVSAIIPFAFNYPILPAISAWVLGFYLLFRRTKGSLMYWFQVRENAYEVNFAFAWGAAVLILWEALGDPFMAMIPPMLVSFGDGITGIVRNLIIRKRAKHWIGNIAMAMLMVPIGYIYGGLVGATASLIASFVERYEFGIIDDNILIVLSSGLFIIAAKVL</sequence>
<dbReference type="Proteomes" id="UP000885664">
    <property type="component" value="Unassembled WGS sequence"/>
</dbReference>
<organism evidence="2">
    <name type="scientific">Fervidicoccus fontis</name>
    <dbReference type="NCBI Taxonomy" id="683846"/>
    <lineage>
        <taxon>Archaea</taxon>
        <taxon>Thermoproteota</taxon>
        <taxon>Thermoprotei</taxon>
        <taxon>Fervidicoccales</taxon>
        <taxon>Fervidicoccaceae</taxon>
        <taxon>Fervidicoccus</taxon>
    </lineage>
</organism>
<proteinExistence type="predicted"/>
<dbReference type="GO" id="GO:0016301">
    <property type="term" value="F:kinase activity"/>
    <property type="evidence" value="ECO:0007669"/>
    <property type="project" value="UniProtKB-KW"/>
</dbReference>
<feature type="transmembrane region" description="Helical" evidence="1">
    <location>
        <begin position="168"/>
        <end position="195"/>
    </location>
</feature>
<protein>
    <submittedName>
        <fullName evidence="2">Dolichol kinase</fullName>
    </submittedName>
</protein>
<reference evidence="2" key="1">
    <citation type="journal article" date="2020" name="mSystems">
        <title>Genome- and Community-Level Interaction Insights into Carbon Utilization and Element Cycling Functions of Hydrothermarchaeota in Hydrothermal Sediment.</title>
        <authorList>
            <person name="Zhou Z."/>
            <person name="Liu Y."/>
            <person name="Xu W."/>
            <person name="Pan J."/>
            <person name="Luo Z.H."/>
            <person name="Li M."/>
        </authorList>
    </citation>
    <scope>NUCLEOTIDE SEQUENCE [LARGE SCALE GENOMIC DNA]</scope>
    <source>
        <strain evidence="2">SpSt-1259</strain>
    </source>
</reference>
<feature type="transmembrane region" description="Helical" evidence="1">
    <location>
        <begin position="135"/>
        <end position="156"/>
    </location>
</feature>
<evidence type="ECO:0000313" key="2">
    <source>
        <dbReference type="EMBL" id="HEU98097.1"/>
    </source>
</evidence>
<keyword evidence="2" id="KW-0808">Transferase</keyword>
<name>A0A7C2YI02_9CREN</name>
<evidence type="ECO:0000256" key="1">
    <source>
        <dbReference type="SAM" id="Phobius"/>
    </source>
</evidence>
<feature type="transmembrane region" description="Helical" evidence="1">
    <location>
        <begin position="201"/>
        <end position="221"/>
    </location>
</feature>
<feature type="transmembrane region" description="Helical" evidence="1">
    <location>
        <begin position="75"/>
        <end position="92"/>
    </location>
</feature>
<keyword evidence="1" id="KW-1133">Transmembrane helix</keyword>
<keyword evidence="1" id="KW-0812">Transmembrane</keyword>
<gene>
    <name evidence="2" type="ORF">ENO36_04515</name>
</gene>
<feature type="transmembrane region" description="Helical" evidence="1">
    <location>
        <begin position="14"/>
        <end position="31"/>
    </location>
</feature>